<evidence type="ECO:0000313" key="2">
    <source>
        <dbReference type="EMBL" id="TCM84768.1"/>
    </source>
</evidence>
<feature type="transmembrane region" description="Helical" evidence="1">
    <location>
        <begin position="91"/>
        <end position="121"/>
    </location>
</feature>
<dbReference type="RefSeq" id="WP_132694637.1">
    <property type="nucleotide sequence ID" value="NZ_SLVM01000010.1"/>
</dbReference>
<keyword evidence="1" id="KW-1133">Transmembrane helix</keyword>
<evidence type="ECO:0000313" key="3">
    <source>
        <dbReference type="Proteomes" id="UP000295277"/>
    </source>
</evidence>
<keyword evidence="1" id="KW-0812">Transmembrane</keyword>
<sequence>MKDSLPAPVAALVRIMPPWLRGLFLTPSAFPDDPRKYARNQVLHFALVGALPVALIGAWFAPVSLALYAGWEWLQWRYLGGELSDGLEDMAFQSAGVILCVTLVWPLLVPMGLILGAGVALRRGL</sequence>
<dbReference type="AlphaFoldDB" id="A0A4R1YUJ7"/>
<dbReference type="OrthoDB" id="9828159at2"/>
<feature type="transmembrane region" description="Helical" evidence="1">
    <location>
        <begin position="45"/>
        <end position="71"/>
    </location>
</feature>
<reference evidence="2 3" key="1">
    <citation type="submission" date="2019-03" db="EMBL/GenBank/DDBJ databases">
        <title>Genomic Encyclopedia of Type Strains, Phase IV (KMG-IV): sequencing the most valuable type-strain genomes for metagenomic binning, comparative biology and taxonomic classification.</title>
        <authorList>
            <person name="Goeker M."/>
        </authorList>
    </citation>
    <scope>NUCLEOTIDE SEQUENCE [LARGE SCALE GENOMIC DNA]</scope>
    <source>
        <strain evidence="2 3">DSM 21153</strain>
    </source>
</reference>
<accession>A0A4R1YUJ7</accession>
<name>A0A4R1YUJ7_9RHOB</name>
<dbReference type="EMBL" id="SLVM01000010">
    <property type="protein sequence ID" value="TCM84768.1"/>
    <property type="molecule type" value="Genomic_DNA"/>
</dbReference>
<evidence type="ECO:0008006" key="4">
    <source>
        <dbReference type="Google" id="ProtNLM"/>
    </source>
</evidence>
<proteinExistence type="predicted"/>
<comment type="caution">
    <text evidence="2">The sequence shown here is derived from an EMBL/GenBank/DDBJ whole genome shotgun (WGS) entry which is preliminary data.</text>
</comment>
<protein>
    <recommendedName>
        <fullName evidence="4">Etoposide-induced protein 2.4 (EI24)</fullName>
    </recommendedName>
</protein>
<organism evidence="2 3">
    <name type="scientific">Rhodovulum steppense</name>
    <dbReference type="NCBI Taxonomy" id="540251"/>
    <lineage>
        <taxon>Bacteria</taxon>
        <taxon>Pseudomonadati</taxon>
        <taxon>Pseudomonadota</taxon>
        <taxon>Alphaproteobacteria</taxon>
        <taxon>Rhodobacterales</taxon>
        <taxon>Paracoccaceae</taxon>
        <taxon>Rhodovulum</taxon>
    </lineage>
</organism>
<keyword evidence="3" id="KW-1185">Reference proteome</keyword>
<keyword evidence="1" id="KW-0472">Membrane</keyword>
<evidence type="ECO:0000256" key="1">
    <source>
        <dbReference type="SAM" id="Phobius"/>
    </source>
</evidence>
<gene>
    <name evidence="2" type="ORF">EV216_11086</name>
</gene>
<dbReference type="Proteomes" id="UP000295277">
    <property type="component" value="Unassembled WGS sequence"/>
</dbReference>